<evidence type="ECO:0000313" key="16">
    <source>
        <dbReference type="Proteomes" id="UP000182944"/>
    </source>
</evidence>
<keyword evidence="5 13" id="KW-0808">Transferase</keyword>
<feature type="active site" description="Proton donor" evidence="13">
    <location>
        <position position="118"/>
    </location>
</feature>
<dbReference type="AlphaFoldDB" id="A0A1H2R0B3"/>
<keyword evidence="10 13" id="KW-0670">Pyruvate</keyword>
<accession>A0A1H2R0B3</accession>
<feature type="binding site" evidence="13">
    <location>
        <position position="94"/>
    </location>
    <ligand>
        <name>UDP-N-acetyl-alpha-D-glucosamine</name>
        <dbReference type="ChEBI" id="CHEBI:57705"/>
    </ligand>
</feature>
<evidence type="ECO:0000256" key="12">
    <source>
        <dbReference type="ARBA" id="ARBA00047527"/>
    </source>
</evidence>
<proteinExistence type="inferred from homology"/>
<dbReference type="Gene3D" id="3.65.10.10">
    <property type="entry name" value="Enolpyruvate transferase domain"/>
    <property type="match status" value="2"/>
</dbReference>
<name>A0A1H2R0B3_9RHOB</name>
<feature type="binding site" evidence="13">
    <location>
        <begin position="123"/>
        <end position="127"/>
    </location>
    <ligand>
        <name>UDP-N-acetyl-alpha-D-glucosamine</name>
        <dbReference type="ChEBI" id="CHEBI:57705"/>
    </ligand>
</feature>
<dbReference type="NCBIfam" id="TIGR01072">
    <property type="entry name" value="murA"/>
    <property type="match status" value="1"/>
</dbReference>
<comment type="catalytic activity">
    <reaction evidence="12 13">
        <text>phosphoenolpyruvate + UDP-N-acetyl-alpha-D-glucosamine = UDP-N-acetyl-3-O-(1-carboxyvinyl)-alpha-D-glucosamine + phosphate</text>
        <dbReference type="Rhea" id="RHEA:18681"/>
        <dbReference type="ChEBI" id="CHEBI:43474"/>
        <dbReference type="ChEBI" id="CHEBI:57705"/>
        <dbReference type="ChEBI" id="CHEBI:58702"/>
        <dbReference type="ChEBI" id="CHEBI:68483"/>
        <dbReference type="EC" id="2.5.1.7"/>
    </reaction>
</comment>
<dbReference type="NCBIfam" id="NF006873">
    <property type="entry name" value="PRK09369.1"/>
    <property type="match status" value="1"/>
</dbReference>
<evidence type="ECO:0000256" key="6">
    <source>
        <dbReference type="ARBA" id="ARBA00022960"/>
    </source>
</evidence>
<dbReference type="GO" id="GO:0008360">
    <property type="term" value="P:regulation of cell shape"/>
    <property type="evidence" value="ECO:0007669"/>
    <property type="project" value="UniProtKB-KW"/>
</dbReference>
<comment type="caution">
    <text evidence="13">Lacks conserved residue(s) required for the propagation of feature annotation.</text>
</comment>
<keyword evidence="9 13" id="KW-0961">Cell wall biogenesis/degradation</keyword>
<evidence type="ECO:0000256" key="3">
    <source>
        <dbReference type="ARBA" id="ARBA00022490"/>
    </source>
</evidence>
<dbReference type="CDD" id="cd01555">
    <property type="entry name" value="UdpNAET"/>
    <property type="match status" value="1"/>
</dbReference>
<keyword evidence="7 13" id="KW-0573">Peptidoglycan synthesis</keyword>
<keyword evidence="6 13" id="KW-0133">Cell shape</keyword>
<dbReference type="FunFam" id="3.65.10.10:FF:000001">
    <property type="entry name" value="UDP-N-acetylglucosamine 1-carboxyvinyltransferase"/>
    <property type="match status" value="1"/>
</dbReference>
<dbReference type="GO" id="GO:0009252">
    <property type="term" value="P:peptidoglycan biosynthetic process"/>
    <property type="evidence" value="ECO:0007669"/>
    <property type="project" value="UniProtKB-UniRule"/>
</dbReference>
<dbReference type="UniPathway" id="UPA00219"/>
<evidence type="ECO:0000256" key="7">
    <source>
        <dbReference type="ARBA" id="ARBA00022984"/>
    </source>
</evidence>
<comment type="similarity">
    <text evidence="11 13">Belongs to the EPSP synthase family. MurA subfamily.</text>
</comment>
<dbReference type="OrthoDB" id="9803760at2"/>
<dbReference type="GO" id="GO:0019277">
    <property type="term" value="P:UDP-N-acetylgalactosamine biosynthetic process"/>
    <property type="evidence" value="ECO:0007669"/>
    <property type="project" value="InterPro"/>
</dbReference>
<evidence type="ECO:0000256" key="9">
    <source>
        <dbReference type="ARBA" id="ARBA00023316"/>
    </source>
</evidence>
<protein>
    <recommendedName>
        <fullName evidence="13">UDP-N-acetylglucosamine 1-carboxyvinyltransferase</fullName>
        <ecNumber evidence="13">2.5.1.7</ecNumber>
    </recommendedName>
    <alternativeName>
        <fullName evidence="13">Enoylpyruvate transferase</fullName>
    </alternativeName>
    <alternativeName>
        <fullName evidence="13">UDP-N-acetylglucosamine enolpyruvyl transferase</fullName>
        <shortName evidence="13">EPT</shortName>
    </alternativeName>
</protein>
<feature type="domain" description="Enolpyruvate transferase" evidence="14">
    <location>
        <begin position="7"/>
        <end position="410"/>
    </location>
</feature>
<feature type="binding site" evidence="13">
    <location>
        <position position="331"/>
    </location>
    <ligand>
        <name>UDP-N-acetyl-alpha-D-glucosamine</name>
        <dbReference type="ChEBI" id="CHEBI:57705"/>
    </ligand>
</feature>
<dbReference type="InterPro" id="IPR013792">
    <property type="entry name" value="RNA3'P_cycl/enolpyr_Trfase_a/b"/>
</dbReference>
<dbReference type="STRING" id="1545044.SAMN05444276_101184"/>
<evidence type="ECO:0000256" key="2">
    <source>
        <dbReference type="ARBA" id="ARBA00004752"/>
    </source>
</evidence>
<comment type="pathway">
    <text evidence="2 13">Cell wall biogenesis; peptidoglycan biosynthesis.</text>
</comment>
<dbReference type="RefSeq" id="WP_036735250.1">
    <property type="nucleotide sequence ID" value="NZ_FNNA01000001.1"/>
</dbReference>
<dbReference type="PANTHER" id="PTHR43783:SF1">
    <property type="entry name" value="UDP-N-ACETYLGLUCOSAMINE 1-CARBOXYVINYLTRANSFERASE"/>
    <property type="match status" value="1"/>
</dbReference>
<evidence type="ECO:0000313" key="15">
    <source>
        <dbReference type="EMBL" id="SDW12847.1"/>
    </source>
</evidence>
<sequence length="427" mass="45029">MDTILVRGNGPLNGEIAIAGAKNACLTLMPATLLTDEPLTLTNAPRLSDIRTMTALLASLGAEVASLQDGQVLAMSSHALTSHTADYEIVRKMRASILVLGPMLARDGEAVVSLPGGCAIGARPVDLHLKALAAMGAELDLRDGYVHAKAPAGGLRGAVVEFPLVSVGATENALMAATLARGTTVLKNAAREPEIVDLARCLRRMGARIEGEGTDTITVEGVDRLGGATHPVVTDRIELGTYMLAPAICGGEVTCLGGRIDLVESFCEKLDEAGIAVTESERGLTVSRKNGRVRAVNVRTEPFPGFPTDLQAQMMALLCTADGVSDLEETIFENRFMHAPELTRMGARIDVHGGHARVTGVDRLKGAPVMATDLRASVSLILAGLAAEGETVVSRVYHLDRGYEKVVRKLRGVGADIERIKEAPAHE</sequence>
<dbReference type="GO" id="GO:0071555">
    <property type="term" value="P:cell wall organization"/>
    <property type="evidence" value="ECO:0007669"/>
    <property type="project" value="UniProtKB-KW"/>
</dbReference>
<dbReference type="Proteomes" id="UP000182944">
    <property type="component" value="Unassembled WGS sequence"/>
</dbReference>
<reference evidence="16" key="1">
    <citation type="submission" date="2016-10" db="EMBL/GenBank/DDBJ databases">
        <authorList>
            <person name="Varghese N."/>
            <person name="Submissions S."/>
        </authorList>
    </citation>
    <scope>NUCLEOTIDE SEQUENCE [LARGE SCALE GENOMIC DNA]</scope>
    <source>
        <strain evidence="16">DSM 29303</strain>
    </source>
</reference>
<gene>
    <name evidence="13" type="primary">murA</name>
    <name evidence="15" type="ORF">SAMN05444276_101184</name>
</gene>
<dbReference type="Pfam" id="PF00275">
    <property type="entry name" value="EPSP_synthase"/>
    <property type="match status" value="1"/>
</dbReference>
<feature type="modified residue" description="2-(S-cysteinyl)pyruvic acid O-phosphothioketal" evidence="13">
    <location>
        <position position="118"/>
    </location>
</feature>
<evidence type="ECO:0000256" key="10">
    <source>
        <dbReference type="ARBA" id="ARBA00023317"/>
    </source>
</evidence>
<dbReference type="SUPFAM" id="SSF55205">
    <property type="entry name" value="EPT/RTPC-like"/>
    <property type="match status" value="1"/>
</dbReference>
<evidence type="ECO:0000256" key="11">
    <source>
        <dbReference type="ARBA" id="ARBA00038367"/>
    </source>
</evidence>
<dbReference type="HAMAP" id="MF_00111">
    <property type="entry name" value="MurA"/>
    <property type="match status" value="1"/>
</dbReference>
<keyword evidence="4 13" id="KW-0132">Cell division</keyword>
<comment type="function">
    <text evidence="13">Cell wall formation. Adds enolpyruvyl to UDP-N-acetylglucosamine.</text>
</comment>
<evidence type="ECO:0000259" key="14">
    <source>
        <dbReference type="Pfam" id="PF00275"/>
    </source>
</evidence>
<evidence type="ECO:0000256" key="13">
    <source>
        <dbReference type="HAMAP-Rule" id="MF_00111"/>
    </source>
</evidence>
<dbReference type="EMBL" id="FNNA01000001">
    <property type="protein sequence ID" value="SDW12847.1"/>
    <property type="molecule type" value="Genomic_DNA"/>
</dbReference>
<keyword evidence="8 13" id="KW-0131">Cell cycle</keyword>
<evidence type="ECO:0000256" key="5">
    <source>
        <dbReference type="ARBA" id="ARBA00022679"/>
    </source>
</evidence>
<evidence type="ECO:0000256" key="1">
    <source>
        <dbReference type="ARBA" id="ARBA00004496"/>
    </source>
</evidence>
<keyword evidence="16" id="KW-1185">Reference proteome</keyword>
<dbReference type="GO" id="GO:0051301">
    <property type="term" value="P:cell division"/>
    <property type="evidence" value="ECO:0007669"/>
    <property type="project" value="UniProtKB-KW"/>
</dbReference>
<dbReference type="EC" id="2.5.1.7" evidence="13"/>
<dbReference type="InterPro" id="IPR005750">
    <property type="entry name" value="UDP_GlcNAc_COvinyl_MurA"/>
</dbReference>
<dbReference type="InterPro" id="IPR001986">
    <property type="entry name" value="Enolpyruvate_Tfrase_dom"/>
</dbReference>
<organism evidence="15 16">
    <name type="scientific">Paracoccus sanguinis</name>
    <dbReference type="NCBI Taxonomy" id="1545044"/>
    <lineage>
        <taxon>Bacteria</taxon>
        <taxon>Pseudomonadati</taxon>
        <taxon>Pseudomonadota</taxon>
        <taxon>Alphaproteobacteria</taxon>
        <taxon>Rhodobacterales</taxon>
        <taxon>Paracoccaceae</taxon>
        <taxon>Paracoccus</taxon>
    </lineage>
</organism>
<evidence type="ECO:0000256" key="4">
    <source>
        <dbReference type="ARBA" id="ARBA00022618"/>
    </source>
</evidence>
<dbReference type="InterPro" id="IPR050068">
    <property type="entry name" value="MurA_subfamily"/>
</dbReference>
<evidence type="ECO:0000256" key="8">
    <source>
        <dbReference type="ARBA" id="ARBA00023306"/>
    </source>
</evidence>
<dbReference type="PANTHER" id="PTHR43783">
    <property type="entry name" value="UDP-N-ACETYLGLUCOSAMINE 1-CARBOXYVINYLTRANSFERASE"/>
    <property type="match status" value="1"/>
</dbReference>
<dbReference type="GO" id="GO:0008760">
    <property type="term" value="F:UDP-N-acetylglucosamine 1-carboxyvinyltransferase activity"/>
    <property type="evidence" value="ECO:0007669"/>
    <property type="project" value="UniProtKB-UniRule"/>
</dbReference>
<dbReference type="InterPro" id="IPR036968">
    <property type="entry name" value="Enolpyruvate_Tfrase_sf"/>
</dbReference>
<comment type="subcellular location">
    <subcellularLocation>
        <location evidence="1 13">Cytoplasm</location>
    </subcellularLocation>
</comment>
<keyword evidence="3 13" id="KW-0963">Cytoplasm</keyword>
<feature type="binding site" evidence="13">
    <location>
        <position position="309"/>
    </location>
    <ligand>
        <name>UDP-N-acetyl-alpha-D-glucosamine</name>
        <dbReference type="ChEBI" id="CHEBI:57705"/>
    </ligand>
</feature>
<dbReference type="GO" id="GO:0005737">
    <property type="term" value="C:cytoplasm"/>
    <property type="evidence" value="ECO:0007669"/>
    <property type="project" value="UniProtKB-SubCell"/>
</dbReference>
<feature type="binding site" evidence="13">
    <location>
        <begin position="22"/>
        <end position="23"/>
    </location>
    <ligand>
        <name>phosphoenolpyruvate</name>
        <dbReference type="ChEBI" id="CHEBI:58702"/>
    </ligand>
</feature>